<feature type="compositionally biased region" description="Basic residues" evidence="1">
    <location>
        <begin position="81"/>
        <end position="102"/>
    </location>
</feature>
<evidence type="ECO:0000313" key="2">
    <source>
        <dbReference type="EMBL" id="AUW44529.1"/>
    </source>
</evidence>
<reference evidence="2 3" key="1">
    <citation type="submission" date="2017-11" db="EMBL/GenBank/DDBJ databases">
        <title>Complete genome of Rhizobium leguminosarum Norway, an ineffective micro-symbiont.</title>
        <authorList>
            <person name="Hoffrichter A."/>
            <person name="Liang J."/>
            <person name="Brachmann A."/>
            <person name="Marin M."/>
        </authorList>
    </citation>
    <scope>NUCLEOTIDE SEQUENCE [LARGE SCALE GENOMIC DNA]</scope>
    <source>
        <strain evidence="2 3">Norway</strain>
    </source>
</reference>
<feature type="region of interest" description="Disordered" evidence="1">
    <location>
        <begin position="21"/>
        <end position="110"/>
    </location>
</feature>
<protein>
    <submittedName>
        <fullName evidence="2">Uncharacterized protein</fullName>
    </submittedName>
</protein>
<sequence>MGGLTRFLQRLAMTEWKTETRPAYPISPPVGEVSGKTEGLADGPTLKPATSPPNERLKFPANNASRRWETRKRQSGNDHFIRHRWHRHQGWHRSFRDRHRSPRPPPDAQG</sequence>
<accession>A0A2K9Z8I5</accession>
<dbReference type="Proteomes" id="UP000238523">
    <property type="component" value="Chromosome"/>
</dbReference>
<proteinExistence type="predicted"/>
<organism evidence="2 3">
    <name type="scientific">Rhizobium leguminosarum</name>
    <dbReference type="NCBI Taxonomy" id="384"/>
    <lineage>
        <taxon>Bacteria</taxon>
        <taxon>Pseudomonadati</taxon>
        <taxon>Pseudomonadota</taxon>
        <taxon>Alphaproteobacteria</taxon>
        <taxon>Hyphomicrobiales</taxon>
        <taxon>Rhizobiaceae</taxon>
        <taxon>Rhizobium/Agrobacterium group</taxon>
        <taxon>Rhizobium</taxon>
    </lineage>
</organism>
<evidence type="ECO:0000313" key="3">
    <source>
        <dbReference type="Proteomes" id="UP000238523"/>
    </source>
</evidence>
<feature type="compositionally biased region" description="Basic and acidic residues" evidence="1">
    <location>
        <begin position="66"/>
        <end position="80"/>
    </location>
</feature>
<dbReference type="EMBL" id="CP025012">
    <property type="protein sequence ID" value="AUW44529.1"/>
    <property type="molecule type" value="Genomic_DNA"/>
</dbReference>
<gene>
    <name evidence="2" type="ORF">CUJ84_Chr004209</name>
</gene>
<name>A0A2K9Z8I5_RHILE</name>
<evidence type="ECO:0000256" key="1">
    <source>
        <dbReference type="SAM" id="MobiDB-lite"/>
    </source>
</evidence>
<dbReference type="AlphaFoldDB" id="A0A2K9Z8I5"/>